<accession>A0A2T0B3U7</accession>
<keyword evidence="2" id="KW-1185">Reference proteome</keyword>
<evidence type="ECO:0000313" key="2">
    <source>
        <dbReference type="Proteomes" id="UP000239706"/>
    </source>
</evidence>
<dbReference type="InterPro" id="IPR029033">
    <property type="entry name" value="His_PPase_superfam"/>
</dbReference>
<comment type="caution">
    <text evidence="1">The sequence shown here is derived from an EMBL/GenBank/DDBJ whole genome shotgun (WGS) entry which is preliminary data.</text>
</comment>
<protein>
    <submittedName>
        <fullName evidence="1">Putative phosphoserine phosphatase 2</fullName>
        <ecNumber evidence="1">3.1.3.3</ecNumber>
    </submittedName>
</protein>
<proteinExistence type="predicted"/>
<dbReference type="InterPro" id="IPR013078">
    <property type="entry name" value="His_Pase_superF_clade-1"/>
</dbReference>
<dbReference type="OrthoDB" id="1680942at2"/>
<dbReference type="GO" id="GO:0016787">
    <property type="term" value="F:hydrolase activity"/>
    <property type="evidence" value="ECO:0007669"/>
    <property type="project" value="UniProtKB-KW"/>
</dbReference>
<dbReference type="CDD" id="cd07067">
    <property type="entry name" value="HP_PGM_like"/>
    <property type="match status" value="1"/>
</dbReference>
<dbReference type="AlphaFoldDB" id="A0A2T0B3U7"/>
<dbReference type="EC" id="3.1.3.3" evidence="1"/>
<name>A0A2T0B3U7_9CLOT</name>
<dbReference type="Gene3D" id="3.40.50.1240">
    <property type="entry name" value="Phosphoglycerate mutase-like"/>
    <property type="match status" value="1"/>
</dbReference>
<keyword evidence="1" id="KW-0378">Hydrolase</keyword>
<dbReference type="Proteomes" id="UP000239706">
    <property type="component" value="Unassembled WGS sequence"/>
</dbReference>
<dbReference type="RefSeq" id="WP_106063720.1">
    <property type="nucleotide sequence ID" value="NZ_PVXO01000044.1"/>
</dbReference>
<sequence>MKIGLVRHFRVDLRRTNFMTSEQYNKYISEYDIAKVIENEIVIDKEWDKCYCSSLPRAVYTAKTVYHGPIMITDKLREISTAAWIKTNIPLPYYIWSLLNRIAWVRNSITQPEGKKASLKRINEIVNDILKEEDKNILIVSHAGTMYEIRKILIRKGFKGEWFLKPRNGKLYILKK</sequence>
<reference evidence="1 2" key="1">
    <citation type="submission" date="2018-03" db="EMBL/GenBank/DDBJ databases">
        <title>Genome sequence of Clostridium liquoris DSM 100320.</title>
        <authorList>
            <person name="Poehlein A."/>
            <person name="Daniel R."/>
        </authorList>
    </citation>
    <scope>NUCLEOTIDE SEQUENCE [LARGE SCALE GENOMIC DNA]</scope>
    <source>
        <strain evidence="1 2">DSM 100320</strain>
    </source>
</reference>
<organism evidence="1 2">
    <name type="scientific">Clostridium liquoris</name>
    <dbReference type="NCBI Taxonomy" id="1289519"/>
    <lineage>
        <taxon>Bacteria</taxon>
        <taxon>Bacillati</taxon>
        <taxon>Bacillota</taxon>
        <taxon>Clostridia</taxon>
        <taxon>Eubacteriales</taxon>
        <taxon>Clostridiaceae</taxon>
        <taxon>Clostridium</taxon>
    </lineage>
</organism>
<dbReference type="Pfam" id="PF00300">
    <property type="entry name" value="His_Phos_1"/>
    <property type="match status" value="1"/>
</dbReference>
<dbReference type="EMBL" id="PVXO01000044">
    <property type="protein sequence ID" value="PRR78545.1"/>
    <property type="molecule type" value="Genomic_DNA"/>
</dbReference>
<dbReference type="SUPFAM" id="SSF53254">
    <property type="entry name" value="Phosphoglycerate mutase-like"/>
    <property type="match status" value="1"/>
</dbReference>
<gene>
    <name evidence="1" type="primary">pspB</name>
    <name evidence="1" type="ORF">CLLI_16290</name>
</gene>
<evidence type="ECO:0000313" key="1">
    <source>
        <dbReference type="EMBL" id="PRR78545.1"/>
    </source>
</evidence>